<dbReference type="Proteomes" id="UP000275408">
    <property type="component" value="Unassembled WGS sequence"/>
</dbReference>
<keyword evidence="3" id="KW-1185">Reference proteome</keyword>
<dbReference type="STRING" id="46731.A0A3M6TGD9"/>
<comment type="caution">
    <text evidence="2">The sequence shown here is derived from an EMBL/GenBank/DDBJ whole genome shotgun (WGS) entry which is preliminary data.</text>
</comment>
<reference evidence="2 3" key="1">
    <citation type="journal article" date="2018" name="Sci. Rep.">
        <title>Comparative analysis of the Pocillopora damicornis genome highlights role of immune system in coral evolution.</title>
        <authorList>
            <person name="Cunning R."/>
            <person name="Bay R.A."/>
            <person name="Gillette P."/>
            <person name="Baker A.C."/>
            <person name="Traylor-Knowles N."/>
        </authorList>
    </citation>
    <scope>NUCLEOTIDE SEQUENCE [LARGE SCALE GENOMIC DNA]</scope>
    <source>
        <strain evidence="2">RSMAS</strain>
        <tissue evidence="2">Whole animal</tissue>
    </source>
</reference>
<feature type="compositionally biased region" description="Low complexity" evidence="1">
    <location>
        <begin position="307"/>
        <end position="316"/>
    </location>
</feature>
<proteinExistence type="predicted"/>
<evidence type="ECO:0000256" key="1">
    <source>
        <dbReference type="SAM" id="MobiDB-lite"/>
    </source>
</evidence>
<evidence type="ECO:0000313" key="2">
    <source>
        <dbReference type="EMBL" id="RMX40369.1"/>
    </source>
</evidence>
<sequence length="407" mass="45231">MQTALSSDYAPSRCSWPHNLIVVFYVLHRGQVGAGLAARITVKTKKEAVTNLFKPASAIVPIEELTDDPCPSFPKPVNLAKAANHLRQRLRSANPVDLEFELRLEHIHENSLRTWASSPYLRQQQVEVLCSAKAWYIDGTFKLCRSPFSQLLTINAFVRSDSCAKQVPLLSAIISGRKKSDYKALMRASSVECPPKTHAGSDDLGLSLSLDTSPMEKGMFKNLAYNCHTIATGNLPIASQVHVPTIPFRRRHFRSFLQAEKKGQYRLAESLCQLRRTELDRHQHPAAVLLEFLPKSHPDKQRRGRMAQRAQQTGAGKKSASPVYADPAASRIDPPDDPSNQNDSSDERAGSCKQRYLACGISTRTMIGRRSSCCEPALNSTDRAMINNPIVGPIKCNKRLLLEPPNL</sequence>
<dbReference type="OrthoDB" id="5987313at2759"/>
<dbReference type="EMBL" id="RCHS01003655">
    <property type="protein sequence ID" value="RMX40369.1"/>
    <property type="molecule type" value="Genomic_DNA"/>
</dbReference>
<organism evidence="2 3">
    <name type="scientific">Pocillopora damicornis</name>
    <name type="common">Cauliflower coral</name>
    <name type="synonym">Millepora damicornis</name>
    <dbReference type="NCBI Taxonomy" id="46731"/>
    <lineage>
        <taxon>Eukaryota</taxon>
        <taxon>Metazoa</taxon>
        <taxon>Cnidaria</taxon>
        <taxon>Anthozoa</taxon>
        <taxon>Hexacorallia</taxon>
        <taxon>Scleractinia</taxon>
        <taxon>Astrocoeniina</taxon>
        <taxon>Pocilloporidae</taxon>
        <taxon>Pocillopora</taxon>
    </lineage>
</organism>
<dbReference type="AlphaFoldDB" id="A0A3M6TGD9"/>
<accession>A0A3M6TGD9</accession>
<name>A0A3M6TGD9_POCDA</name>
<feature type="region of interest" description="Disordered" evidence="1">
    <location>
        <begin position="289"/>
        <end position="349"/>
    </location>
</feature>
<protein>
    <submittedName>
        <fullName evidence="2">Uncharacterized protein</fullName>
    </submittedName>
</protein>
<evidence type="ECO:0000313" key="3">
    <source>
        <dbReference type="Proteomes" id="UP000275408"/>
    </source>
</evidence>
<gene>
    <name evidence="2" type="ORF">pdam_00017509</name>
</gene>